<feature type="domain" description="Nephrocystin 3-like N-terminal" evidence="7">
    <location>
        <begin position="209"/>
        <end position="373"/>
    </location>
</feature>
<evidence type="ECO:0000256" key="5">
    <source>
        <dbReference type="SAM" id="MobiDB-lite"/>
    </source>
</evidence>
<dbReference type="Pfam" id="PF17111">
    <property type="entry name" value="PigL_N"/>
    <property type="match status" value="1"/>
</dbReference>
<proteinExistence type="predicted"/>
<feature type="repeat" description="ANK" evidence="3">
    <location>
        <begin position="1780"/>
        <end position="1814"/>
    </location>
</feature>
<dbReference type="EMBL" id="QKXC01000119">
    <property type="protein sequence ID" value="RBR18897.1"/>
    <property type="molecule type" value="Genomic_DNA"/>
</dbReference>
<keyword evidence="1" id="KW-0677">Repeat</keyword>
<name>A0A366RP56_9HYPO</name>
<evidence type="ECO:0000256" key="2">
    <source>
        <dbReference type="ARBA" id="ARBA00023043"/>
    </source>
</evidence>
<dbReference type="Proteomes" id="UP000253153">
    <property type="component" value="Unassembled WGS sequence"/>
</dbReference>
<dbReference type="InterPro" id="IPR056884">
    <property type="entry name" value="NPHP3-like_N"/>
</dbReference>
<evidence type="ECO:0000313" key="9">
    <source>
        <dbReference type="Proteomes" id="UP000253153"/>
    </source>
</evidence>
<keyword evidence="4" id="KW-0175">Coiled coil</keyword>
<feature type="domain" description="Azaphilone pigments biosynthesis cluster protein L N-terminal" evidence="6">
    <location>
        <begin position="3"/>
        <end position="178"/>
    </location>
</feature>
<dbReference type="InterPro" id="IPR027417">
    <property type="entry name" value="P-loop_NTPase"/>
</dbReference>
<gene>
    <name evidence="8" type="ORF">FIESC28_05819</name>
</gene>
<evidence type="ECO:0000256" key="1">
    <source>
        <dbReference type="ARBA" id="ARBA00022737"/>
    </source>
</evidence>
<dbReference type="Gene3D" id="1.25.40.20">
    <property type="entry name" value="Ankyrin repeat-containing domain"/>
    <property type="match status" value="5"/>
</dbReference>
<dbReference type="InterPro" id="IPR002110">
    <property type="entry name" value="Ankyrin_rpt"/>
</dbReference>
<evidence type="ECO:0000259" key="6">
    <source>
        <dbReference type="Pfam" id="PF17111"/>
    </source>
</evidence>
<dbReference type="SUPFAM" id="SSF48403">
    <property type="entry name" value="Ankyrin repeat"/>
    <property type="match status" value="3"/>
</dbReference>
<dbReference type="Pfam" id="PF00023">
    <property type="entry name" value="Ank"/>
    <property type="match status" value="1"/>
</dbReference>
<feature type="repeat" description="ANK" evidence="3">
    <location>
        <begin position="1747"/>
        <end position="1779"/>
    </location>
</feature>
<evidence type="ECO:0008006" key="10">
    <source>
        <dbReference type="Google" id="ProtNLM"/>
    </source>
</evidence>
<feature type="coiled-coil region" evidence="4">
    <location>
        <begin position="78"/>
        <end position="105"/>
    </location>
</feature>
<evidence type="ECO:0000313" key="8">
    <source>
        <dbReference type="EMBL" id="RBR18897.1"/>
    </source>
</evidence>
<evidence type="ECO:0000256" key="3">
    <source>
        <dbReference type="PROSITE-ProRule" id="PRU00023"/>
    </source>
</evidence>
<dbReference type="SMART" id="SM00248">
    <property type="entry name" value="ANK"/>
    <property type="match status" value="17"/>
</dbReference>
<dbReference type="Gene3D" id="3.40.50.300">
    <property type="entry name" value="P-loop containing nucleotide triphosphate hydrolases"/>
    <property type="match status" value="1"/>
</dbReference>
<evidence type="ECO:0000256" key="4">
    <source>
        <dbReference type="SAM" id="Coils"/>
    </source>
</evidence>
<comment type="caution">
    <text evidence="8">The sequence shown here is derived from an EMBL/GenBank/DDBJ whole genome shotgun (WGS) entry which is preliminary data.</text>
</comment>
<dbReference type="InterPro" id="IPR031348">
    <property type="entry name" value="PigL_N"/>
</dbReference>
<accession>A0A366RP56</accession>
<dbReference type="PANTHER" id="PTHR24198:SF188">
    <property type="entry name" value="ANKYRIN REPEAT DOMAIN 55"/>
    <property type="match status" value="1"/>
</dbReference>
<feature type="repeat" description="ANK" evidence="3">
    <location>
        <begin position="1470"/>
        <end position="1502"/>
    </location>
</feature>
<protein>
    <recommendedName>
        <fullName evidence="10">NACHT domain-containing protein</fullName>
    </recommendedName>
</protein>
<keyword evidence="9" id="KW-1185">Reference proteome</keyword>
<keyword evidence="2 3" id="KW-0040">ANK repeat</keyword>
<dbReference type="PANTHER" id="PTHR24198">
    <property type="entry name" value="ANKYRIN REPEAT AND PROTEIN KINASE DOMAIN-CONTAINING PROTEIN"/>
    <property type="match status" value="1"/>
</dbReference>
<feature type="repeat" description="ANK" evidence="3">
    <location>
        <begin position="1984"/>
        <end position="2016"/>
    </location>
</feature>
<dbReference type="Pfam" id="PF12796">
    <property type="entry name" value="Ank_2"/>
    <property type="match status" value="2"/>
</dbReference>
<feature type="region of interest" description="Disordered" evidence="5">
    <location>
        <begin position="1527"/>
        <end position="1556"/>
    </location>
</feature>
<dbReference type="InterPro" id="IPR036770">
    <property type="entry name" value="Ankyrin_rpt-contain_sf"/>
</dbReference>
<sequence>MSDPLSIAASIGGLAALAGKVCKTLIDYGKAVKDARMDVGILTTELRVLSGMLTNLSLLAASLEASSSNNSFFGEFQLDQLKAMVENLDEKLAKAETKFQASKATSIIQKLKWPFSKDDMMKLVEEVRAQKATINLALSADTLDTLIQGLKVQEVIKLEVESTREAIKVLQEMHSKVQLDEERQKVYDYFLKINPQSQFETAQRLRKSNTGSWFGNHSVVSQWIRQRNSRLWLTGIPGSGKTLLCALLIERVLDICQADTILAFAFCDYKAPETQVLGNVLSSIALQIGLQKPEAFARLQKYYDELHPVSGLPRQVEIAKLTETVTHMCQLFPKVFLIVDGLDECINNTREITRGVAHLASSIPNLSIALFSRREVEISSELVPEYEQIEISAHTQDLELYIDAEIAERPTLCRLPSEESNRIKHTLISKANGMFRWVTCQLDCLEGLGKIGRETALNTLPPTLDESYDRILIKVMSKKGKSVSQEIVRNTLHWVCYDSQGLSIAQICEALSIGLNRDRKGTAKLEMVDEKEIMTYCSSLIRKNLEGDRFELAHFTVEEYLNSIDEESALRLFRYSESDAERSLAQVSLELMLSPEFASRPVAEMSECRRIVQRTADHPFYHYAASHWPAVPSTHDDTTVARLLKELFATRKRPYLLNWLTYRFVHFVPFGDQSDDNTQNKIMDLITFILRRDLTSLHIAAMVCSSALCRWLLATDMDVNATTVLDLAPIHFALLGPDVLQIVAQGLWVNHVSLRFKPGLDSSDDIHATISVFLELDLKVQAVSRHSIGKLALDACVRSGNASPFVALLAVFPNECLALDTLEKIESLFTSQQPKDTLTHDVIQAIFNLDAYANKSAQISGALEFVSKLVRSNSSWDTFDHDEGQFLPVLIQDADFLTFVKYTAQQDRAQDMARLIEDVRFEKHCKRKDYIESDHNPLIIAGACDSAEVATVLLQSGYDKLRVNDNEVTVWHIAARKDSCHVLQALLDFEQDIERRLKAVAHGITPLVEALVHECERAATLLISHCTEDPAFFHSPENPLRYAVAMGSQKLFHELVSKGILLNTASVGNMLPIQYITNRCSDEFVEELIQTYDKDQFSQAGVTAFQSYTRDTMLMSSPILLTDEQLTTRLTKLAPTNHMVNKTQHVWRLFCQDLVCYGNQPWFASHFHNIRRLLLALVDAKIVDSFEKMYKCSSMIALFEEFKALELSAGSDRWEASFLYHACFILRPPSNTMSQPSAITFLMRAIQQNDHPLVNWLIGVHVPVHIRVGDISPIEKACREGSLQIFVEVFQAAQLALGGRCEDADLEILCGLIKTAGNALESEDLAMRKIKFALDQGLSMNKRSTVGSHLGDPAILMAARCNRFDIVKLLIEKGADVFAQASDGWDLTISLIDVDRVDLLRHLHDKIRKTSTYDWKACFPVRFYPPSSPDGMDISNASMLHLAVAGHCVKTIDYLLSNNLVEDVNTCTTELYTPLHFASFLGHVDTITTLVRHGASINGVNDGQKRPIDIALMHEHHEAVETLRALGAGEPSTRPASTVEKSNGDGAETDEVGDDRPDVVKTETTLMPQAIDDCIQDGNLEELQSLFSEDRPMDCPMPTCGVCDVLTYAVHFGECDIVVWLLSIGAIPRQAACSVHRVSGTLHEAVQTSITGVCLGQLLDKALESGYAWSDSPANPLHIACLYDDVEALEVILDHLNANAERYCASISPWKEQDFPSDKAAMVKALTGATTPSDCHQLGEGWEDMFGGVTALHMKAFHSNLPMAMALINAGADVNSLNAEFQTPLIVAVIESDDDCALVEYLLDHGALIDHKDSKGLSAIAHAALNDFIDVARLLVARGASLETRNVKGENVMHLSSVDSLRCFIYFHQQGCDVQAISLYGYTIFGTTDLRLRTYIQNARLIPYITSIDSINLISDSLQKLGTRMTRMLYRSFPRDGRTRLLDSFRDKPPYFSPLCLAISKEELHDALPWLLDEGIDIEREISEEGTAVMYACSIGRLEQVKILVRRGARLDYVDSMGMYHSAILSAKEYPEIIHWLLVERFQDQPKLASNAVVTKWENRSESHHLKGLFSAYRSTSTLP</sequence>
<dbReference type="PROSITE" id="PS50088">
    <property type="entry name" value="ANK_REPEAT"/>
    <property type="match status" value="6"/>
</dbReference>
<dbReference type="GeneID" id="41995260"/>
<dbReference type="RefSeq" id="XP_031015966.1">
    <property type="nucleotide sequence ID" value="XM_031159964.1"/>
</dbReference>
<dbReference type="OrthoDB" id="194358at2759"/>
<dbReference type="PROSITE" id="PS50297">
    <property type="entry name" value="ANK_REP_REGION"/>
    <property type="match status" value="4"/>
</dbReference>
<evidence type="ECO:0000259" key="7">
    <source>
        <dbReference type="Pfam" id="PF24883"/>
    </source>
</evidence>
<organism evidence="8 9">
    <name type="scientific">Fusarium coffeatum</name>
    <dbReference type="NCBI Taxonomy" id="231269"/>
    <lineage>
        <taxon>Eukaryota</taxon>
        <taxon>Fungi</taxon>
        <taxon>Dikarya</taxon>
        <taxon>Ascomycota</taxon>
        <taxon>Pezizomycotina</taxon>
        <taxon>Sordariomycetes</taxon>
        <taxon>Hypocreomycetidae</taxon>
        <taxon>Hypocreales</taxon>
        <taxon>Nectriaceae</taxon>
        <taxon>Fusarium</taxon>
        <taxon>Fusarium incarnatum-equiseti species complex</taxon>
    </lineage>
</organism>
<feature type="repeat" description="ANK" evidence="3">
    <location>
        <begin position="1815"/>
        <end position="1847"/>
    </location>
</feature>
<reference evidence="8 9" key="1">
    <citation type="submission" date="2018-06" db="EMBL/GenBank/DDBJ databases">
        <title>Fusarium incarnatum-equiseti species complex species 28.</title>
        <authorList>
            <person name="Gardiner D.M."/>
        </authorList>
    </citation>
    <scope>NUCLEOTIDE SEQUENCE [LARGE SCALE GENOMIC DNA]</scope>
    <source>
        <strain evidence="8 9">FIESC_28</strain>
    </source>
</reference>
<feature type="repeat" description="ANK" evidence="3">
    <location>
        <begin position="1350"/>
        <end position="1382"/>
    </location>
</feature>
<dbReference type="Pfam" id="PF24883">
    <property type="entry name" value="NPHP3_N"/>
    <property type="match status" value="1"/>
</dbReference>